<organism evidence="5 6">
    <name type="scientific">Glycocaulis albus</name>
    <dbReference type="NCBI Taxonomy" id="1382801"/>
    <lineage>
        <taxon>Bacteria</taxon>
        <taxon>Pseudomonadati</taxon>
        <taxon>Pseudomonadota</taxon>
        <taxon>Alphaproteobacteria</taxon>
        <taxon>Maricaulales</taxon>
        <taxon>Maricaulaceae</taxon>
        <taxon>Glycocaulis</taxon>
    </lineage>
</organism>
<dbReference type="PANTHER" id="PTHR43736:SF1">
    <property type="entry name" value="DIHYDRONEOPTERIN TRIPHOSPHATE DIPHOSPHATASE"/>
    <property type="match status" value="1"/>
</dbReference>
<dbReference type="PANTHER" id="PTHR43736">
    <property type="entry name" value="ADP-RIBOSE PYROPHOSPHATASE"/>
    <property type="match status" value="1"/>
</dbReference>
<reference evidence="6" key="1">
    <citation type="journal article" date="2019" name="Int. J. Syst. Evol. Microbiol.">
        <title>The Global Catalogue of Microorganisms (GCM) 10K type strain sequencing project: providing services to taxonomists for standard genome sequencing and annotation.</title>
        <authorList>
            <consortium name="The Broad Institute Genomics Platform"/>
            <consortium name="The Broad Institute Genome Sequencing Center for Infectious Disease"/>
            <person name="Wu L."/>
            <person name="Ma J."/>
        </authorList>
    </citation>
    <scope>NUCLEOTIDE SEQUENCE [LARGE SCALE GENOMIC DNA]</scope>
    <source>
        <strain evidence="6">CGMCC 1.12766</strain>
    </source>
</reference>
<evidence type="ECO:0000256" key="1">
    <source>
        <dbReference type="ARBA" id="ARBA00001946"/>
    </source>
</evidence>
<dbReference type="InterPro" id="IPR020476">
    <property type="entry name" value="Nudix_hydrolase"/>
</dbReference>
<dbReference type="SUPFAM" id="SSF55811">
    <property type="entry name" value="Nudix"/>
    <property type="match status" value="1"/>
</dbReference>
<dbReference type="PROSITE" id="PS00893">
    <property type="entry name" value="NUDIX_BOX"/>
    <property type="match status" value="1"/>
</dbReference>
<proteinExistence type="inferred from homology"/>
<dbReference type="RefSeq" id="WP_188452819.1">
    <property type="nucleotide sequence ID" value="NZ_BMFS01000012.1"/>
</dbReference>
<dbReference type="PROSITE" id="PS51462">
    <property type="entry name" value="NUDIX"/>
    <property type="match status" value="1"/>
</dbReference>
<evidence type="ECO:0000313" key="5">
    <source>
        <dbReference type="EMBL" id="GGH06486.1"/>
    </source>
</evidence>
<evidence type="ECO:0000313" key="6">
    <source>
        <dbReference type="Proteomes" id="UP000648722"/>
    </source>
</evidence>
<keyword evidence="6" id="KW-1185">Reference proteome</keyword>
<comment type="cofactor">
    <cofactor evidence="1">
        <name>Mg(2+)</name>
        <dbReference type="ChEBI" id="CHEBI:18420"/>
    </cofactor>
</comment>
<dbReference type="InterPro" id="IPR000086">
    <property type="entry name" value="NUDIX_hydrolase_dom"/>
</dbReference>
<comment type="similarity">
    <text evidence="3">Belongs to the Nudix hydrolase family.</text>
</comment>
<protein>
    <submittedName>
        <fullName evidence="5">DNA mismatch repair protein MutT</fullName>
    </submittedName>
</protein>
<dbReference type="EMBL" id="BMFS01000012">
    <property type="protein sequence ID" value="GGH06486.1"/>
    <property type="molecule type" value="Genomic_DNA"/>
</dbReference>
<sequence length="135" mass="14707">MSAQPGPKLAVGGVVWRGGEVLLIRRGKEPWKGQWSIPGGKVDFGETLETALLREIREETGIEASLKGLVGAFESIATHGHYVMIDYVCEWVAGEPEAADDALDAAFFPFAEAVEKVSWDETRNVISLSKSYITP</sequence>
<dbReference type="InterPro" id="IPR020084">
    <property type="entry name" value="NUDIX_hydrolase_CS"/>
</dbReference>
<keyword evidence="2 3" id="KW-0378">Hydrolase</keyword>
<dbReference type="Gene3D" id="3.90.79.10">
    <property type="entry name" value="Nucleoside Triphosphate Pyrophosphohydrolase"/>
    <property type="match status" value="1"/>
</dbReference>
<dbReference type="Proteomes" id="UP000648722">
    <property type="component" value="Unassembled WGS sequence"/>
</dbReference>
<dbReference type="PRINTS" id="PR00502">
    <property type="entry name" value="NUDIXFAMILY"/>
</dbReference>
<gene>
    <name evidence="5" type="ORF">GCM10007420_23810</name>
</gene>
<accession>A0ABQ1XXT3</accession>
<evidence type="ECO:0000256" key="3">
    <source>
        <dbReference type="RuleBase" id="RU003476"/>
    </source>
</evidence>
<feature type="domain" description="Nudix hydrolase" evidence="4">
    <location>
        <begin position="6"/>
        <end position="132"/>
    </location>
</feature>
<dbReference type="InterPro" id="IPR015797">
    <property type="entry name" value="NUDIX_hydrolase-like_dom_sf"/>
</dbReference>
<evidence type="ECO:0000256" key="2">
    <source>
        <dbReference type="ARBA" id="ARBA00022801"/>
    </source>
</evidence>
<dbReference type="Pfam" id="PF00293">
    <property type="entry name" value="NUDIX"/>
    <property type="match status" value="1"/>
</dbReference>
<dbReference type="CDD" id="cd04673">
    <property type="entry name" value="NUDIX_ADPRase"/>
    <property type="match status" value="1"/>
</dbReference>
<name>A0ABQ1XXT3_9PROT</name>
<evidence type="ECO:0000259" key="4">
    <source>
        <dbReference type="PROSITE" id="PS51462"/>
    </source>
</evidence>
<comment type="caution">
    <text evidence="5">The sequence shown here is derived from an EMBL/GenBank/DDBJ whole genome shotgun (WGS) entry which is preliminary data.</text>
</comment>